<dbReference type="AlphaFoldDB" id="A0A7W9ZLN2"/>
<accession>A0A7W9ZLN2</accession>
<protein>
    <submittedName>
        <fullName evidence="2">N-glycosylase/DNA lyase</fullName>
    </submittedName>
</protein>
<dbReference type="GO" id="GO:0016829">
    <property type="term" value="F:lyase activity"/>
    <property type="evidence" value="ECO:0007669"/>
    <property type="project" value="UniProtKB-KW"/>
</dbReference>
<name>A0A7W9ZLN2_9SPIR</name>
<keyword evidence="1" id="KW-0175">Coiled coil</keyword>
<comment type="caution">
    <text evidence="2">The sequence shown here is derived from an EMBL/GenBank/DDBJ whole genome shotgun (WGS) entry which is preliminary data.</text>
</comment>
<proteinExistence type="predicted"/>
<organism evidence="2 3">
    <name type="scientific">Borreliella californiensis</name>
    <dbReference type="NCBI Taxonomy" id="373543"/>
    <lineage>
        <taxon>Bacteria</taxon>
        <taxon>Pseudomonadati</taxon>
        <taxon>Spirochaetota</taxon>
        <taxon>Spirochaetia</taxon>
        <taxon>Spirochaetales</taxon>
        <taxon>Borreliaceae</taxon>
        <taxon>Borreliella</taxon>
    </lineage>
</organism>
<gene>
    <name evidence="2" type="ORF">HNP67_001300</name>
</gene>
<evidence type="ECO:0000256" key="1">
    <source>
        <dbReference type="SAM" id="Coils"/>
    </source>
</evidence>
<feature type="coiled-coil region" evidence="1">
    <location>
        <begin position="219"/>
        <end position="249"/>
    </location>
</feature>
<evidence type="ECO:0000313" key="2">
    <source>
        <dbReference type="EMBL" id="MBB6213805.1"/>
    </source>
</evidence>
<keyword evidence="2" id="KW-0456">Lyase</keyword>
<dbReference type="RefSeq" id="WP_184125651.1">
    <property type="nucleotide sequence ID" value="NZ_CP179442.1"/>
</dbReference>
<dbReference type="Pfam" id="PF02414">
    <property type="entry name" value="Borrelia_orfA"/>
    <property type="match status" value="1"/>
</dbReference>
<reference evidence="2 3" key="1">
    <citation type="submission" date="2020-08" db="EMBL/GenBank/DDBJ databases">
        <title>Genomic Encyclopedia of Type Strains, Phase IV (KMG-IV): sequencing the most valuable type-strain genomes for metagenomic binning, comparative biology and taxonomic classification.</title>
        <authorList>
            <person name="Goeker M."/>
        </authorList>
    </citation>
    <scope>NUCLEOTIDE SEQUENCE [LARGE SCALE GENOMIC DNA]</scope>
    <source>
        <strain evidence="2 3">DSM 17989</strain>
    </source>
</reference>
<dbReference type="EMBL" id="JACHFB010000011">
    <property type="protein sequence ID" value="MBB6213805.1"/>
    <property type="molecule type" value="Genomic_DNA"/>
</dbReference>
<dbReference type="InterPro" id="IPR003459">
    <property type="entry name" value="Borrelia_plasmid_OrfA"/>
</dbReference>
<sequence length="367" mass="44294">MSISANKKSLNYHNKHQYKLIVLISTLEYINTKYKKYTQKNILYFFNENLKRNGQATTTLRTLQKYLYRLEKDIKVTTNYYKHLGVNFGTEIYYHLNCKKNECHFKINQYFQEKKHSRFKSRVNSYLNTKSPKKGNVELRECLSNKNNNIKEEKRINQIEEYQVKNYYNKSNIKSKSFLSILNLDINKKTKIEVIKIIKRGELELIKSFNANLNRSCFKNKQKKLREILKNTQKQLEQNGYNNEQLETDLQKVYQTYKFKPHFIIENHKYKDLDIIKRKLEKSIKSKVENPQKDYENLKINIFNILVEQLKKDTNIEIVKPIIKEYLNNQRKIEYNKVFGTYYSELSELIKNQKKSLTIEEFYIKAV</sequence>
<dbReference type="Proteomes" id="UP000536100">
    <property type="component" value="Unassembled WGS sequence"/>
</dbReference>
<evidence type="ECO:0000313" key="3">
    <source>
        <dbReference type="Proteomes" id="UP000536100"/>
    </source>
</evidence>